<dbReference type="InterPro" id="IPR009057">
    <property type="entry name" value="Homeodomain-like_sf"/>
</dbReference>
<feature type="domain" description="HTH tetR-type" evidence="5">
    <location>
        <begin position="14"/>
        <end position="74"/>
    </location>
</feature>
<keyword evidence="7" id="KW-1185">Reference proteome</keyword>
<dbReference type="Pfam" id="PF00440">
    <property type="entry name" value="TetR_N"/>
    <property type="match status" value="1"/>
</dbReference>
<dbReference type="RefSeq" id="WP_014685327.1">
    <property type="nucleotide sequence ID" value="NC_017790.1"/>
</dbReference>
<accession>H8GXB5</accession>
<dbReference type="Gene3D" id="1.10.357.10">
    <property type="entry name" value="Tetracycline Repressor, domain 2"/>
    <property type="match status" value="1"/>
</dbReference>
<dbReference type="PROSITE" id="PS50977">
    <property type="entry name" value="HTH_TETR_2"/>
    <property type="match status" value="1"/>
</dbReference>
<dbReference type="SUPFAM" id="SSF46689">
    <property type="entry name" value="Homeodomain-like"/>
    <property type="match status" value="1"/>
</dbReference>
<evidence type="ECO:0000259" key="5">
    <source>
        <dbReference type="PROSITE" id="PS50977"/>
    </source>
</evidence>
<dbReference type="OrthoDB" id="9814200at2"/>
<keyword evidence="3" id="KW-0804">Transcription</keyword>
<dbReference type="eggNOG" id="COG1309">
    <property type="taxonomic scope" value="Bacteria"/>
</dbReference>
<evidence type="ECO:0000256" key="2">
    <source>
        <dbReference type="ARBA" id="ARBA00023125"/>
    </source>
</evidence>
<evidence type="ECO:0000256" key="1">
    <source>
        <dbReference type="ARBA" id="ARBA00023015"/>
    </source>
</evidence>
<dbReference type="InterPro" id="IPR050109">
    <property type="entry name" value="HTH-type_TetR-like_transc_reg"/>
</dbReference>
<evidence type="ECO:0000313" key="7">
    <source>
        <dbReference type="Proteomes" id="UP000007575"/>
    </source>
</evidence>
<name>H8GXB5_DEIGI</name>
<gene>
    <name evidence="6" type="ordered locus">DGo_CA1917</name>
</gene>
<dbReference type="InterPro" id="IPR001647">
    <property type="entry name" value="HTH_TetR"/>
</dbReference>
<sequence>MTDPRSEDAPDVQEALRRRILSAAADLLNREGRDALTTRTVAAAAGVQAPTLYRLFGDKRGLLDAVAQHGFTAYLRDKERAAPRADPADGLRDGWDLQVAFGLAHPAIYVLMAGDPQPRGVSPAEAAGREHLRRKLRALALAGRLRVSEERAALLLHAGCRGLILTLLSLPEAERAPELSILAREGVIASLVTDAAPITVSGPAGAAVQLRAHLPDADGLSPGERALLGELLDRLAAGD</sequence>
<evidence type="ECO:0000256" key="3">
    <source>
        <dbReference type="ARBA" id="ARBA00023163"/>
    </source>
</evidence>
<dbReference type="GO" id="GO:0000976">
    <property type="term" value="F:transcription cis-regulatory region binding"/>
    <property type="evidence" value="ECO:0007669"/>
    <property type="project" value="TreeGrafter"/>
</dbReference>
<protein>
    <submittedName>
        <fullName evidence="6">TetR-family transcriptional regulator</fullName>
    </submittedName>
</protein>
<dbReference type="SUPFAM" id="SSF48498">
    <property type="entry name" value="Tetracyclin repressor-like, C-terminal domain"/>
    <property type="match status" value="1"/>
</dbReference>
<dbReference type="STRING" id="745776.DGo_CA1917"/>
<dbReference type="AlphaFoldDB" id="H8GXB5"/>
<dbReference type="InterPro" id="IPR036271">
    <property type="entry name" value="Tet_transcr_reg_TetR-rel_C_sf"/>
</dbReference>
<evidence type="ECO:0000256" key="4">
    <source>
        <dbReference type="PROSITE-ProRule" id="PRU00335"/>
    </source>
</evidence>
<dbReference type="Proteomes" id="UP000007575">
    <property type="component" value="Chromosome"/>
</dbReference>
<keyword evidence="1" id="KW-0805">Transcription regulation</keyword>
<dbReference type="PANTHER" id="PTHR30055">
    <property type="entry name" value="HTH-TYPE TRANSCRIPTIONAL REGULATOR RUTR"/>
    <property type="match status" value="1"/>
</dbReference>
<organism evidence="6 7">
    <name type="scientific">Deinococcus gobiensis (strain DSM 21396 / JCM 16679 / CGMCC 1.7299 / I-0)</name>
    <dbReference type="NCBI Taxonomy" id="745776"/>
    <lineage>
        <taxon>Bacteria</taxon>
        <taxon>Thermotogati</taxon>
        <taxon>Deinococcota</taxon>
        <taxon>Deinococci</taxon>
        <taxon>Deinococcales</taxon>
        <taxon>Deinococcaceae</taxon>
        <taxon>Deinococcus</taxon>
    </lineage>
</organism>
<keyword evidence="2 4" id="KW-0238">DNA-binding</keyword>
<dbReference type="PATRIC" id="fig|745776.4.peg.1970"/>
<dbReference type="EMBL" id="CP002191">
    <property type="protein sequence ID" value="AFD25844.1"/>
    <property type="molecule type" value="Genomic_DNA"/>
</dbReference>
<dbReference type="PRINTS" id="PR00455">
    <property type="entry name" value="HTHTETR"/>
</dbReference>
<feature type="DNA-binding region" description="H-T-H motif" evidence="4">
    <location>
        <begin position="37"/>
        <end position="56"/>
    </location>
</feature>
<dbReference type="HOGENOM" id="CLU_082427_0_0_0"/>
<reference evidence="6 7" key="1">
    <citation type="journal article" date="2012" name="PLoS ONE">
        <title>Genome sequence and transcriptome analysis of the radioresistant bacterium Deinococcus gobiensis: insights into the extreme environmental adaptations.</title>
        <authorList>
            <person name="Yuan M."/>
            <person name="Chen M."/>
            <person name="Zhang W."/>
            <person name="Lu W."/>
            <person name="Wang J."/>
            <person name="Yang M."/>
            <person name="Zhao P."/>
            <person name="Tang R."/>
            <person name="Li X."/>
            <person name="Hao Y."/>
            <person name="Zhou Z."/>
            <person name="Zhan Y."/>
            <person name="Yu H."/>
            <person name="Teng C."/>
            <person name="Yan Y."/>
            <person name="Ping S."/>
            <person name="Wang Y."/>
            <person name="Lin M."/>
        </authorList>
    </citation>
    <scope>NUCLEOTIDE SEQUENCE [LARGE SCALE GENOMIC DNA]</scope>
    <source>
        <strain evidence="6 7">I-0</strain>
    </source>
</reference>
<dbReference type="PANTHER" id="PTHR30055:SF234">
    <property type="entry name" value="HTH-TYPE TRANSCRIPTIONAL REGULATOR BETI"/>
    <property type="match status" value="1"/>
</dbReference>
<dbReference type="GO" id="GO:0003700">
    <property type="term" value="F:DNA-binding transcription factor activity"/>
    <property type="evidence" value="ECO:0007669"/>
    <property type="project" value="TreeGrafter"/>
</dbReference>
<dbReference type="Gene3D" id="1.10.10.60">
    <property type="entry name" value="Homeodomain-like"/>
    <property type="match status" value="1"/>
</dbReference>
<evidence type="ECO:0000313" key="6">
    <source>
        <dbReference type="EMBL" id="AFD25844.1"/>
    </source>
</evidence>
<proteinExistence type="predicted"/>
<dbReference type="KEGG" id="dgo:DGo_CA1917"/>